<gene>
    <name evidence="2" type="ORF">AVDCRST_MAG46-2747</name>
</gene>
<dbReference type="SUPFAM" id="SSF52980">
    <property type="entry name" value="Restriction endonuclease-like"/>
    <property type="match status" value="1"/>
</dbReference>
<evidence type="ECO:0000313" key="2">
    <source>
        <dbReference type="EMBL" id="CAA9353378.1"/>
    </source>
</evidence>
<proteinExistence type="predicted"/>
<reference evidence="2" key="1">
    <citation type="submission" date="2020-02" db="EMBL/GenBank/DDBJ databases">
        <authorList>
            <person name="Meier V. D."/>
        </authorList>
    </citation>
    <scope>NUCLEOTIDE SEQUENCE</scope>
    <source>
        <strain evidence="2">AVDCRST_MAG46</strain>
    </source>
</reference>
<organism evidence="2">
    <name type="scientific">uncultured Nocardioidaceae bacterium</name>
    <dbReference type="NCBI Taxonomy" id="253824"/>
    <lineage>
        <taxon>Bacteria</taxon>
        <taxon>Bacillati</taxon>
        <taxon>Actinomycetota</taxon>
        <taxon>Actinomycetes</taxon>
        <taxon>Propionibacteriales</taxon>
        <taxon>Nocardioidaceae</taxon>
        <taxon>environmental samples</taxon>
    </lineage>
</organism>
<dbReference type="AlphaFoldDB" id="A0A6J4M8W8"/>
<accession>A0A6J4M8W8</accession>
<evidence type="ECO:0000259" key="1">
    <source>
        <dbReference type="Pfam" id="PF04480"/>
    </source>
</evidence>
<dbReference type="Pfam" id="PF04480">
    <property type="entry name" value="DUF559"/>
    <property type="match status" value="1"/>
</dbReference>
<protein>
    <recommendedName>
        <fullName evidence="1">DUF559 domain-containing protein</fullName>
    </recommendedName>
</protein>
<feature type="domain" description="DUF559" evidence="1">
    <location>
        <begin position="219"/>
        <end position="278"/>
    </location>
</feature>
<dbReference type="InterPro" id="IPR011335">
    <property type="entry name" value="Restrct_endonuc-II-like"/>
</dbReference>
<dbReference type="InterPro" id="IPR007569">
    <property type="entry name" value="DUF559"/>
</dbReference>
<sequence length="320" mass="35298">MPTRCPVSPLLSDRPFTLAEARRLGLSGAILRGRRYRRLFTTVYVTTDTAMSLPRWLDAALMVLPSDAVITSLTALRVRGVEVGPRWPLRFVTTSGSRVRRDGLAVARVQELPPHDGRLASPEHSFLAACEHLDLVDAVMAGDQLVHLGYTTPAALVAYLSGAGGRGIRIARRAAALVRAGSESPRETYVRLALVLAGLPEPACNVNVGTASEFIGRGDLVYVAYRLVIEYDGRHHADVQQQWEQDLDRHDAFDASAWGMVRVTNRRVRHPRAVVLRVHERLVAGGYRGPAPRFDAPWMRLFERTTAARRSAVALAGTWQ</sequence>
<name>A0A6J4M8W8_9ACTN</name>
<dbReference type="EMBL" id="CADCUD010000187">
    <property type="protein sequence ID" value="CAA9353378.1"/>
    <property type="molecule type" value="Genomic_DNA"/>
</dbReference>